<accession>A0A8H7AQ58</accession>
<comment type="caution">
    <text evidence="1">The sequence shown here is derived from an EMBL/GenBank/DDBJ whole genome shotgun (WGS) entry which is preliminary data.</text>
</comment>
<dbReference type="AlphaFoldDB" id="A0A8H7AQ58"/>
<proteinExistence type="predicted"/>
<dbReference type="Proteomes" id="UP000606974">
    <property type="component" value="Unassembled WGS sequence"/>
</dbReference>
<keyword evidence="2" id="KW-1185">Reference proteome</keyword>
<evidence type="ECO:0000313" key="2">
    <source>
        <dbReference type="Proteomes" id="UP000606974"/>
    </source>
</evidence>
<reference evidence="1" key="1">
    <citation type="submission" date="2020-02" db="EMBL/GenBank/DDBJ databases">
        <authorList>
            <person name="Palmer J.M."/>
        </authorList>
    </citation>
    <scope>NUCLEOTIDE SEQUENCE</scope>
    <source>
        <strain evidence="1">EPUS1.4</strain>
        <tissue evidence="1">Thallus</tissue>
    </source>
</reference>
<protein>
    <submittedName>
        <fullName evidence="1">Uncharacterized protein</fullName>
    </submittedName>
</protein>
<evidence type="ECO:0000313" key="1">
    <source>
        <dbReference type="EMBL" id="KAF7513420.1"/>
    </source>
</evidence>
<name>A0A8H7AQ58_9EURO</name>
<organism evidence="1 2">
    <name type="scientific">Endocarpon pusillum</name>
    <dbReference type="NCBI Taxonomy" id="364733"/>
    <lineage>
        <taxon>Eukaryota</taxon>
        <taxon>Fungi</taxon>
        <taxon>Dikarya</taxon>
        <taxon>Ascomycota</taxon>
        <taxon>Pezizomycotina</taxon>
        <taxon>Eurotiomycetes</taxon>
        <taxon>Chaetothyriomycetidae</taxon>
        <taxon>Verrucariales</taxon>
        <taxon>Verrucariaceae</taxon>
        <taxon>Endocarpon</taxon>
    </lineage>
</organism>
<dbReference type="EMBL" id="JAACFV010000006">
    <property type="protein sequence ID" value="KAF7513420.1"/>
    <property type="molecule type" value="Genomic_DNA"/>
</dbReference>
<gene>
    <name evidence="1" type="ORF">GJ744_009841</name>
</gene>
<sequence length="68" mass="7702">MGQVESTDARALVSLKLDTLTLALVLILRLFQSLEAILVDQMTICLWHTGYWRTLLEIYLTSSSMTTL</sequence>